<name>A0A916QFV0_9BACL</name>
<accession>A0A916QFV0</accession>
<keyword evidence="2" id="KW-1185">Reference proteome</keyword>
<sequence length="60" mass="7177">MEVADSCLGCCRFLLWCMDGRDANGTERRYLFENRDFRKLTESGFVISTKMVAMRRFWKE</sequence>
<dbReference type="Proteomes" id="UP000654993">
    <property type="component" value="Unassembled WGS sequence"/>
</dbReference>
<protein>
    <submittedName>
        <fullName evidence="1">Uncharacterized protein</fullName>
    </submittedName>
</protein>
<organism evidence="1 2">
    <name type="scientific">Insulibacter thermoxylanivorax</name>
    <dbReference type="NCBI Taxonomy" id="2749268"/>
    <lineage>
        <taxon>Bacteria</taxon>
        <taxon>Bacillati</taxon>
        <taxon>Bacillota</taxon>
        <taxon>Bacilli</taxon>
        <taxon>Bacillales</taxon>
        <taxon>Paenibacillaceae</taxon>
        <taxon>Insulibacter</taxon>
    </lineage>
</organism>
<reference evidence="1" key="1">
    <citation type="submission" date="2020-08" db="EMBL/GenBank/DDBJ databases">
        <authorList>
            <person name="Uke A."/>
            <person name="Chhe C."/>
            <person name="Baramee S."/>
            <person name="Kosugi A."/>
        </authorList>
    </citation>
    <scope>NUCLEOTIDE SEQUENCE</scope>
    <source>
        <strain evidence="1">DA-C8</strain>
    </source>
</reference>
<reference evidence="1" key="2">
    <citation type="journal article" date="2021" name="Data Brief">
        <title>Draft genome sequence data of the facultative, thermophilic, xylanolytic bacterium Paenibacillus sp. strain DA-C8.</title>
        <authorList>
            <person name="Chhe C."/>
            <person name="Uke A."/>
            <person name="Baramee S."/>
            <person name="Ungkulpasvich U."/>
            <person name="Tachaapaikoon C."/>
            <person name="Pason P."/>
            <person name="Waeonukul R."/>
            <person name="Ratanakhanokchai K."/>
            <person name="Kosugi A."/>
        </authorList>
    </citation>
    <scope>NUCLEOTIDE SEQUENCE</scope>
    <source>
        <strain evidence="1">DA-C8</strain>
    </source>
</reference>
<evidence type="ECO:0000313" key="1">
    <source>
        <dbReference type="EMBL" id="GFR38653.1"/>
    </source>
</evidence>
<gene>
    <name evidence="1" type="ORF">PRECH8_19490</name>
</gene>
<comment type="caution">
    <text evidence="1">The sequence shown here is derived from an EMBL/GenBank/DDBJ whole genome shotgun (WGS) entry which is preliminary data.</text>
</comment>
<dbReference type="EMBL" id="BMAQ01000021">
    <property type="protein sequence ID" value="GFR38653.1"/>
    <property type="molecule type" value="Genomic_DNA"/>
</dbReference>
<evidence type="ECO:0000313" key="2">
    <source>
        <dbReference type="Proteomes" id="UP000654993"/>
    </source>
</evidence>
<dbReference type="AlphaFoldDB" id="A0A916QFV0"/>
<proteinExistence type="predicted"/>